<sequence>LLTCNRQYCSPMARRMLSLVASRLQSNRSILNVLAFALLILLIALAIWLSVDQLDHPSIRRSDVVGDCVPHYHDQLLEHLDAQLCQQLGCSWQPEAPAGAPKCQIPADHTGYSVDFRNDAGQATLTYDGEEFYGPAVEPLAVNLSVVDDNIFRITIYDPNEKRFQIPDSLLRLPAGRIGKLETDCCRMELCKNPFGVRLVRKSTGKTLFDSCNTQDFYFADQFLQISTRTASDNVYGFGEHTAHSLRRDMNWTRWPMWSRDEGLYNHGWNLYGVQPFYICLEDADGNANGVMLANSNAMEVWLQPTPAVTWRTVGGVLDFYIFAGPSPKNVVEQLTSVVGRPAMPPYWSLGFQLSRWGYRGTSQIWDVVDRMAEHRIPHDVQWGDIDYMYKKYAFTYNNCSSSWVDLPTMVDKLKQRHIRFVPIVDPCIRTSEYFLDSDSSDEKQEPCKAIPYYPYLDALDKRTFVEDADDSFGYYLGNVWPGQCHYPDFTHPNISEYWFNAIANFHRSINFDGLWIDMNEASNFNDADNYNNSYAQHCRNDSFNWPEYIPRVKDFDVAGLYGKTMCMEAKMYAGMHYNLHSLYGHAMSIATREALQKLQPDKRPFILTRSNFLGTASHAFHWLGDNQAHWEQLHWSIVGMLEYNLFGFNMVGSDICGFVFNTTESLCRRWTQLGAFYPFSRNHNIIGTVDQDPASFGPEFAAMARRILLERYRLLPYLYTLMYESHVYGTPVVRALFVEFPTDKGTWDVDDQFLWGASLLVSPILENKAVKRLVYYPAGRWFDYFNYEPRPNHDGAMQVEVGCDADSIIVDLRGGSVLPTQIPDLNTELSRRNSMQLLVVLSDAYDAAGTLFHDDGSSPTEQGSFLYMRMLVTSEIGQDDTVFSMNFVCLHQGYNTTVAVDELQLVGLPGRLIGATLNGTPLNYTASADVPAHRQTIFNFTISLHNLCEVKFQWFTANS</sequence>
<evidence type="ECO:0000256" key="4">
    <source>
        <dbReference type="ARBA" id="ARBA00023295"/>
    </source>
</evidence>
<dbReference type="Pfam" id="PF01055">
    <property type="entry name" value="Glyco_hydro_31_2nd"/>
    <property type="match status" value="1"/>
</dbReference>
<protein>
    <recommendedName>
        <fullName evidence="5">Maltase</fullName>
    </recommendedName>
</protein>
<dbReference type="GO" id="GO:0004558">
    <property type="term" value="F:alpha-1,4-glucosidase activity"/>
    <property type="evidence" value="ECO:0007669"/>
    <property type="project" value="TreeGrafter"/>
</dbReference>
<dbReference type="InterPro" id="IPR013780">
    <property type="entry name" value="Glyco_hydro_b"/>
</dbReference>
<accession>A0A0V1BDB0</accession>
<dbReference type="Gene3D" id="3.20.20.80">
    <property type="entry name" value="Glycosidases"/>
    <property type="match status" value="1"/>
</dbReference>
<dbReference type="Proteomes" id="UP000054776">
    <property type="component" value="Unassembled WGS sequence"/>
</dbReference>
<dbReference type="InterPro" id="IPR030458">
    <property type="entry name" value="Glyco_hydro_31_AS"/>
</dbReference>
<dbReference type="InterPro" id="IPR011013">
    <property type="entry name" value="Gal_mutarotase_sf_dom"/>
</dbReference>
<evidence type="ECO:0000256" key="6">
    <source>
        <dbReference type="RuleBase" id="RU361185"/>
    </source>
</evidence>
<evidence type="ECO:0000259" key="8">
    <source>
        <dbReference type="Pfam" id="PF01055"/>
    </source>
</evidence>
<dbReference type="CDD" id="cd06602">
    <property type="entry name" value="GH31_MGAM_SI_GAA"/>
    <property type="match status" value="1"/>
</dbReference>
<dbReference type="CDD" id="cd14752">
    <property type="entry name" value="GH31_N"/>
    <property type="match status" value="1"/>
</dbReference>
<dbReference type="InParanoid" id="A0A0V1BDB0"/>
<dbReference type="Gene3D" id="2.60.40.1760">
    <property type="entry name" value="glycosyl hydrolase (family 31)"/>
    <property type="match status" value="1"/>
</dbReference>
<dbReference type="InterPro" id="IPR000322">
    <property type="entry name" value="Glyco_hydro_31_TIM"/>
</dbReference>
<dbReference type="PROSITE" id="PS00129">
    <property type="entry name" value="GLYCOSYL_HYDROL_F31_1"/>
    <property type="match status" value="1"/>
</dbReference>
<feature type="non-terminal residue" evidence="11">
    <location>
        <position position="960"/>
    </location>
</feature>
<dbReference type="GO" id="GO:0005975">
    <property type="term" value="P:carbohydrate metabolic process"/>
    <property type="evidence" value="ECO:0007669"/>
    <property type="project" value="InterPro"/>
</dbReference>
<comment type="similarity">
    <text evidence="1 6">Belongs to the glycosyl hydrolase 31 family.</text>
</comment>
<dbReference type="AlphaFoldDB" id="A0A0V1BDB0"/>
<dbReference type="PANTHER" id="PTHR22762">
    <property type="entry name" value="ALPHA-GLUCOSIDASE"/>
    <property type="match status" value="1"/>
</dbReference>
<dbReference type="GO" id="GO:0030246">
    <property type="term" value="F:carbohydrate binding"/>
    <property type="evidence" value="ECO:0007669"/>
    <property type="project" value="InterPro"/>
</dbReference>
<evidence type="ECO:0000256" key="1">
    <source>
        <dbReference type="ARBA" id="ARBA00007806"/>
    </source>
</evidence>
<gene>
    <name evidence="11" type="primary">SI</name>
    <name evidence="11" type="ORF">T01_7259</name>
</gene>
<feature type="non-terminal residue" evidence="11">
    <location>
        <position position="1"/>
    </location>
</feature>
<keyword evidence="7" id="KW-0472">Membrane</keyword>
<name>A0A0V1BDB0_TRISP</name>
<feature type="domain" description="Glycoside hydrolase family 31 TIM barrel" evidence="8">
    <location>
        <begin position="342"/>
        <end position="722"/>
    </location>
</feature>
<dbReference type="InterPro" id="IPR025887">
    <property type="entry name" value="Glyco_hydro_31_N_dom"/>
</dbReference>
<comment type="caution">
    <text evidence="11">The sequence shown here is derived from an EMBL/GenBank/DDBJ whole genome shotgun (WGS) entry which is preliminary data.</text>
</comment>
<dbReference type="EMBL" id="JYDH01000059">
    <property type="protein sequence ID" value="KRY34962.1"/>
    <property type="molecule type" value="Genomic_DNA"/>
</dbReference>
<dbReference type="STRING" id="6334.A0A0V1BDB0"/>
<keyword evidence="7" id="KW-1133">Transmembrane helix</keyword>
<dbReference type="Pfam" id="PF21365">
    <property type="entry name" value="Glyco_hydro_31_3rd"/>
    <property type="match status" value="1"/>
</dbReference>
<dbReference type="InterPro" id="IPR017853">
    <property type="entry name" value="GH"/>
</dbReference>
<evidence type="ECO:0000259" key="10">
    <source>
        <dbReference type="Pfam" id="PF21365"/>
    </source>
</evidence>
<feature type="domain" description="Glycoside hydrolase family 31 N-terminal" evidence="9">
    <location>
        <begin position="142"/>
        <end position="300"/>
    </location>
</feature>
<evidence type="ECO:0000256" key="2">
    <source>
        <dbReference type="ARBA" id="ARBA00022801"/>
    </source>
</evidence>
<evidence type="ECO:0000313" key="11">
    <source>
        <dbReference type="EMBL" id="KRY34962.1"/>
    </source>
</evidence>
<dbReference type="SUPFAM" id="SSF51011">
    <property type="entry name" value="Glycosyl hydrolase domain"/>
    <property type="match status" value="1"/>
</dbReference>
<evidence type="ECO:0000313" key="12">
    <source>
        <dbReference type="Proteomes" id="UP000054776"/>
    </source>
</evidence>
<keyword evidence="4 6" id="KW-0326">Glycosidase</keyword>
<dbReference type="InterPro" id="IPR048395">
    <property type="entry name" value="Glyco_hydro_31_C"/>
</dbReference>
<feature type="transmembrane region" description="Helical" evidence="7">
    <location>
        <begin position="30"/>
        <end position="51"/>
    </location>
</feature>
<dbReference type="Pfam" id="PF13802">
    <property type="entry name" value="Gal_mutarotas_2"/>
    <property type="match status" value="1"/>
</dbReference>
<keyword evidence="2 6" id="KW-0378">Hydrolase</keyword>
<evidence type="ECO:0000256" key="5">
    <source>
        <dbReference type="ARBA" id="ARBA00041343"/>
    </source>
</evidence>
<dbReference type="Gene3D" id="2.60.40.1180">
    <property type="entry name" value="Golgi alpha-mannosidase II"/>
    <property type="match status" value="2"/>
</dbReference>
<reference evidence="11 12" key="1">
    <citation type="submission" date="2015-01" db="EMBL/GenBank/DDBJ databases">
        <title>Evolution of Trichinella species and genotypes.</title>
        <authorList>
            <person name="Korhonen P.K."/>
            <person name="Edoardo P."/>
            <person name="Giuseppe L.R."/>
            <person name="Gasser R.B."/>
        </authorList>
    </citation>
    <scope>NUCLEOTIDE SEQUENCE [LARGE SCALE GENOMIC DNA]</scope>
    <source>
        <strain evidence="11">ISS3</strain>
    </source>
</reference>
<keyword evidence="12" id="KW-1185">Reference proteome</keyword>
<proteinExistence type="inferred from homology"/>
<evidence type="ECO:0000256" key="7">
    <source>
        <dbReference type="SAM" id="Phobius"/>
    </source>
</evidence>
<keyword evidence="3" id="KW-0325">Glycoprotein</keyword>
<dbReference type="SUPFAM" id="SSF74650">
    <property type="entry name" value="Galactose mutarotase-like"/>
    <property type="match status" value="1"/>
</dbReference>
<keyword evidence="7" id="KW-0812">Transmembrane</keyword>
<dbReference type="eggNOG" id="KOG1065">
    <property type="taxonomic scope" value="Eukaryota"/>
</dbReference>
<dbReference type="SUPFAM" id="SSF51445">
    <property type="entry name" value="(Trans)glycosidases"/>
    <property type="match status" value="1"/>
</dbReference>
<dbReference type="PANTHER" id="PTHR22762:SF133">
    <property type="entry name" value="P-TYPE DOMAIN-CONTAINING PROTEIN"/>
    <property type="match status" value="1"/>
</dbReference>
<feature type="domain" description="Glycosyl hydrolase family 31 C-terminal" evidence="10">
    <location>
        <begin position="730"/>
        <end position="819"/>
    </location>
</feature>
<dbReference type="OrthoDB" id="1334205at2759"/>
<evidence type="ECO:0000259" key="9">
    <source>
        <dbReference type="Pfam" id="PF13802"/>
    </source>
</evidence>
<organism evidence="11 12">
    <name type="scientific">Trichinella spiralis</name>
    <name type="common">Trichina worm</name>
    <dbReference type="NCBI Taxonomy" id="6334"/>
    <lineage>
        <taxon>Eukaryota</taxon>
        <taxon>Metazoa</taxon>
        <taxon>Ecdysozoa</taxon>
        <taxon>Nematoda</taxon>
        <taxon>Enoplea</taxon>
        <taxon>Dorylaimia</taxon>
        <taxon>Trichinellida</taxon>
        <taxon>Trichinellidae</taxon>
        <taxon>Trichinella</taxon>
    </lineage>
</organism>
<evidence type="ECO:0000256" key="3">
    <source>
        <dbReference type="ARBA" id="ARBA00023180"/>
    </source>
</evidence>